<dbReference type="PANTHER" id="PTHR21432:SF20">
    <property type="entry name" value="ACETYL-COA HYDROLASE"/>
    <property type="match status" value="1"/>
</dbReference>
<dbReference type="InterPro" id="IPR037171">
    <property type="entry name" value="NagB/RpiA_transferase-like"/>
</dbReference>
<dbReference type="Pfam" id="PF02550">
    <property type="entry name" value="AcetylCoA_hydro"/>
    <property type="match status" value="1"/>
</dbReference>
<organism evidence="2 3">
    <name type="scientific">Bacillus xiapuensis</name>
    <dbReference type="NCBI Taxonomy" id="2014075"/>
    <lineage>
        <taxon>Bacteria</taxon>
        <taxon>Bacillati</taxon>
        <taxon>Bacillota</taxon>
        <taxon>Bacilli</taxon>
        <taxon>Bacillales</taxon>
        <taxon>Bacillaceae</taxon>
        <taxon>Bacillus</taxon>
    </lineage>
</organism>
<dbReference type="Gene3D" id="3.40.1080.10">
    <property type="entry name" value="Glutaconate Coenzyme A-transferase"/>
    <property type="match status" value="1"/>
</dbReference>
<feature type="non-terminal residue" evidence="2">
    <location>
        <position position="252"/>
    </location>
</feature>
<evidence type="ECO:0000313" key="2">
    <source>
        <dbReference type="EMBL" id="MED3562430.1"/>
    </source>
</evidence>
<dbReference type="Gene3D" id="3.30.750.70">
    <property type="entry name" value="4-hydroxybutyrate coenzyme like domains"/>
    <property type="match status" value="1"/>
</dbReference>
<protein>
    <submittedName>
        <fullName evidence="2">Propionyl-CoA--succinate CoA transferase</fullName>
    </submittedName>
</protein>
<comment type="caution">
    <text evidence="2">The sequence shown here is derived from an EMBL/GenBank/DDBJ whole genome shotgun (WGS) entry which is preliminary data.</text>
</comment>
<dbReference type="EMBL" id="JARMQG010000085">
    <property type="protein sequence ID" value="MED3562430.1"/>
    <property type="molecule type" value="Genomic_DNA"/>
</dbReference>
<keyword evidence="3" id="KW-1185">Reference proteome</keyword>
<dbReference type="InterPro" id="IPR046433">
    <property type="entry name" value="ActCoA_hydro"/>
</dbReference>
<dbReference type="SUPFAM" id="SSF100950">
    <property type="entry name" value="NagB/RpiA/CoA transferase-like"/>
    <property type="match status" value="1"/>
</dbReference>
<sequence length="252" mass="28576">MNIVSEKEKTQTEILSVLFNYHDVIVSMGNGEPDYILSAIDENPNAFTSLRIHQILEMKNRQYIQGEFPNIRYVSYFMNGFARKAYLNGKCDLMPNHFHQMPQLLESVTENPVIVCQTSPMDQDGYFSLGTEADYTAHFIGKASFVIQVNEFVPRTNGENKIHISQVEALIFHNQPLHELPEIPIRDIDQKIAENIAERIDHGSTLQVGIGGIPNAVVGMLRNHRNLGIHTEMMTDGIYDLVNKGFITVTEK</sequence>
<dbReference type="Proteomes" id="UP001330749">
    <property type="component" value="Unassembled WGS sequence"/>
</dbReference>
<name>A0ABU6NCI3_9BACI</name>
<proteinExistence type="predicted"/>
<dbReference type="InterPro" id="IPR003702">
    <property type="entry name" value="ActCoA_hydro_N"/>
</dbReference>
<evidence type="ECO:0000259" key="1">
    <source>
        <dbReference type="Pfam" id="PF02550"/>
    </source>
</evidence>
<evidence type="ECO:0000313" key="3">
    <source>
        <dbReference type="Proteomes" id="UP001330749"/>
    </source>
</evidence>
<feature type="domain" description="Acetyl-CoA hydrolase/transferase N-terminal" evidence="1">
    <location>
        <begin position="30"/>
        <end position="175"/>
    </location>
</feature>
<dbReference type="GO" id="GO:0016740">
    <property type="term" value="F:transferase activity"/>
    <property type="evidence" value="ECO:0007669"/>
    <property type="project" value="UniProtKB-KW"/>
</dbReference>
<accession>A0ABU6NCI3</accession>
<keyword evidence="2" id="KW-0808">Transferase</keyword>
<reference evidence="2 3" key="1">
    <citation type="submission" date="2023-03" db="EMBL/GenBank/DDBJ databases">
        <title>Bacillus Genome Sequencing.</title>
        <authorList>
            <person name="Dunlap C."/>
        </authorList>
    </citation>
    <scope>NUCLEOTIDE SEQUENCE [LARGE SCALE GENOMIC DNA]</scope>
    <source>
        <strain evidence="2 3">B-14544</strain>
    </source>
</reference>
<gene>
    <name evidence="2" type="ORF">P4447_08170</name>
</gene>
<dbReference type="PANTHER" id="PTHR21432">
    <property type="entry name" value="ACETYL-COA HYDROLASE-RELATED"/>
    <property type="match status" value="1"/>
</dbReference>